<accession>L7VHD4</accession>
<dbReference type="AlphaFoldDB" id="L7VHD4"/>
<reference evidence="1 2" key="1">
    <citation type="journal article" date="2013" name="Genome Announc.">
        <title>Complete genome sequence of Clostridium stercorarium subsp. stercorarium strain DSM 8532, a thermophilic degrader of plant cell wall fibers.</title>
        <authorList>
            <person name="Poehlein A."/>
            <person name="Zverlov V.V."/>
            <person name="Daniel R."/>
            <person name="Schwarz W.H."/>
            <person name="Liebl W."/>
        </authorList>
    </citation>
    <scope>NUCLEOTIDE SEQUENCE [LARGE SCALE GENOMIC DNA]</scope>
    <source>
        <strain evidence="2">ATCC 35414 / DSM 8532 / NCIMB 11754</strain>
    </source>
</reference>
<evidence type="ECO:0000313" key="2">
    <source>
        <dbReference type="Proteomes" id="UP000011220"/>
    </source>
</evidence>
<dbReference type="RefSeq" id="WP_015358141.1">
    <property type="nucleotide sequence ID" value="NC_020134.1"/>
</dbReference>
<dbReference type="KEGG" id="csd:Clst_0404"/>
<protein>
    <submittedName>
        <fullName evidence="1">Uncharacterized protein</fullName>
    </submittedName>
</protein>
<proteinExistence type="predicted"/>
<dbReference type="KEGG" id="css:Cst_c04230"/>
<gene>
    <name evidence="1" type="ordered locus">Cst_c04230</name>
</gene>
<evidence type="ECO:0000313" key="1">
    <source>
        <dbReference type="EMBL" id="AGC67445.1"/>
    </source>
</evidence>
<name>L7VHD4_THES1</name>
<dbReference type="Proteomes" id="UP000011220">
    <property type="component" value="Chromosome"/>
</dbReference>
<sequence length="104" mass="11736">MINEIKTIIQNYLNNAKLSCLMVGTVSDEGIKVSDKLTIPNELIRGNLKEFVKPGDKVRLIRNHGGQEFFIIEIIGRPLITMGTTIILSKDGQTYEYKVEDVKL</sequence>
<dbReference type="EMBL" id="CP004044">
    <property type="protein sequence ID" value="AGC67445.1"/>
    <property type="molecule type" value="Genomic_DNA"/>
</dbReference>
<dbReference type="STRING" id="1121335.Cst_c04230"/>
<dbReference type="PATRIC" id="fig|1121335.3.peg.408"/>
<organism evidence="1 2">
    <name type="scientific">Thermoclostridium stercorarium (strain ATCC 35414 / DSM 8532 / NCIMB 11754)</name>
    <name type="common">Clostridium stercorarium</name>
    <dbReference type="NCBI Taxonomy" id="1121335"/>
    <lineage>
        <taxon>Bacteria</taxon>
        <taxon>Bacillati</taxon>
        <taxon>Bacillota</taxon>
        <taxon>Clostridia</taxon>
        <taxon>Eubacteriales</taxon>
        <taxon>Oscillospiraceae</taxon>
        <taxon>Thermoclostridium</taxon>
    </lineage>
</organism>
<keyword evidence="2" id="KW-1185">Reference proteome</keyword>
<dbReference type="eggNOG" id="ENOG502ZKYX">
    <property type="taxonomic scope" value="Bacteria"/>
</dbReference>